<evidence type="ECO:0000259" key="6">
    <source>
        <dbReference type="Pfam" id="PF12624"/>
    </source>
</evidence>
<sequence length="3187" mass="357302">MLEGVLASVLNRFLAPYVDGLNTNQLNVGIWSGDVKLRNLRLKRSALDKLRLPIDVKEGYLGQLTLSIPWSNLKGKSVRVLIENVSLLAAPRDASVAVDEDEEEERQQALKQEKLAQSEVISAGLSVKPEEEDTQKTESFISSLVTRVIDNVQITVRNIHIRYEDKISNPLHPFSIGITLAELSAVSTDGNWEPTFVHNSSYGIHKLARLDSLSIYWNTDEEFITSESSEDLQDRLTSLIPAKDKRPDHQYILEPVSGVGKLVIRHTATKEQPKMDAQLVFNQIGITLDNQQYTDGLNMVNLFSFYARQVQYQPFRPTAAELEENRPRALFQFAARAIRNEVHQRRRVWTWEFIRERRDMRREYIRLFKEYLHAGPTINSDGSVTPKSDEIMALERKLEYRDIRFYRTLARREVRKERLDTQVAEAKEEKRAATSGGWLGWLWGSSSSESKPEDDVSLNQQQRKELYDAIEWDEETGKSMLVSLDDIPPEIVRVHVTAKLNGGFLQLRDSQTRRPLMAMVFETLQGELHQRMHSFLTSISLGSLRVEDSTTKDSQFREVVRVRDATDVDESIPLFYLQYEDHPLDGRADSALELRMRSLEIVYHASYITAISQFFETPETELEVIGALMDVASSKLEGLRRETRAGLENALENHKKMDIALDVQSPIWVLPESVTSRDGDVLILDAGHLAVRSLLVEPQTMDELRSKHFRKYTDEDYRQLEELMYDRYFIKLEAVQLVLGDDYNACIHALSVEEERELHLLERINLSFTLHSSILPNAPNLTKCKVTGSLPSLQIHFSDKKYHTLLNLISVAMPGGDEPPTQSPPLRRMDSYDPLHQRRMRIADQLRGVEDTLLDEEDVYDENVSELDSENETFQEPQVVGPEQLSEQQTKFEFQLVVDQVSGTISKSATDDTAEQQLAEAVFRHFRLGVYVHKYKLQVDVSLGSLDLVDCVVEQEPMFRHMITSRALEEWTGRAETPEADAHDLVFVRFINVEPESADFQEVYDGIENSVTVTLSTINLMITRVTVLTVYDWILQTFTTPVEETAPAKTVSATTTATTPSRSTQAVEASSSSKFRMKLKLSSILLRLNDDGVLLSTLTLSTADIAILFRDNSMRMAARVGSLSLIDELHRDRADPSFANLLSIEGDELVDMAMETFDPHDAQYPGYDTYLWLRCNTLKLVYVPEPYADIVAFFAKMASMKSVYLVAADAASNQASQLQARQGLTKYDILIKSPIVVLPQDIHGSDQLRAHLGEMYAHNVIKRKDTTYESTLEAGLRQIRVVSLLTHEGQQHTLRMLDDVHVALTLKEEAPMSLTPTDATHTLQFSASISDITMSLTQRQYAVVMGILKHINKVGPMPDEAACTPPLPASPLAMPPKAEAEAVADADAASDLAVPMAFCEGHLSLHAIHLHLFDEHATSPTTLEDSRLFEFVLQDAKLKVHQDAKTGRDIEVDIKSFAAYDARPKLQSQFRELIPPISHDGHQIIFNYTISPPPANSAVAIVTIDSPKLIFSLDPLFALTRFLSSASATSSTVTSTVAAITEANIDEEGDDIPALCQQPNSTLENGGASDTNAVVDTEAPTEAQTDTTATVPSTNDKALKAEPEAEEPATNKEDEPSTPLAFSFRVNIVEPRFILLSSPEQANSQALVIMIRQVVLSQQTILALSITQLGVFTWRMDAQQDRHRLLSNVDISLSMDARLTATGMLTSIEVDMDRLYLRLTRSDILLISTVLSKALELSLTGDDALSHRASATTTASSTTASKAQSKAVIPCGIPSSNTTTNSSDGQVLFAREILLVRGAGLQVMLISEVHTLPLLDLKVNPFVVSATDWSADLRVHTELGLRLNNFNLATSYWEPFIEPWDLDIRFETTAVPLNSTFTISSNKSLEINVAALMVETTTNMLAYLDQDHHVKEEARHMAPFRICNRTGYRLSVWSESTVGTSGPRNGAHRLDNGHDMPWAFGDWRMMRENASEIMYNRLAVHVDDMPWERVRHISVDREGEYVMALRPKLNHVTHRIMCEVKLVNNVKVITFQSTFRVDNRALIPFEIGLLDDKGELSSTILRIEPGTHSALPICDAYDKKIKVRPDPGLGYTWSNESVGWQDLMLQASRVFTCPALEDGEAPFQFQAYAIRDMQHASSRTYPRLTLALRAPVEIENLLPYDIHYRLFDKNLNLNWSSYLRKGNVSPIHVVALQHLLLLSIELEDSVYSPSEFAIIASDNPDDFQVEHVLPLADESNLKLELRLHYYTYPDSGGAFKVQIYAPYIFLNLCRLPVTIKSRPWAGHSKMVAGQESDESDVDAWEHTKPFLLSRARERNNRFVLRVGNSSWSKPLSFDVIGSEVGVAIPSARGDRELHLGLDIEDGLAKFKLSKVVKLTPRYMVQNMLEDTIYLAETEGGEAITIEPGERTPLHWLHVSSDKRAVLSYENHAGGWTAPFLIDNIGTVFLRATSPRAPQHLLQVDVQLSGSVLFVRILPVTGTWPFLLRNETQHKVLFMQTPTAGEAQRGTHRTELKRYVLEPRSKMKYAWDYPADADKYIRLQINGTERVVNMFEIGSLLPFKFGARGSQPGGVVSLDIRADNEAQVLVISDYSESKSKFKMAQKKLPSSSAMVSDDFEAVDVDTSILFAFKVELAGLGVSLISSKVREIAYITFRGLELSYTESQVTTAVNVICKWIQIDNQTPGSIFPIVLYPTVVPKDGKELDVHPTLQASVIRSKDDTHGVYHIKYASVLLQELTAEVDEDFLYAVYDFVRASSTRAEKEYDDSVFIEHPDDLPEPPPQATSSDQIYIEILHLQPIALNISFMTTNQTDMEDTESSRTLFFYIFNVLTMVLGNVNEAPVRLNALVIENVRMSKEVLMTRMAYHYGQDFLFQVHRILGSADFLGNPVGLFNNVSSGVADIFYEPYYGLVMHGNRELGFGIARGASNFVKKTVFGVTDSVSKLTGSISKGFAAVTLDREFQSRWKRSHFRNKPKHALYGITAGANALLISVASGIEGLALRPLEGAEENGAAGFVQGLGRGLVGAVTKPAAGFFDMASSITEGLRNTTLMFEQNNIDRVRLPRFIASDHTIRPYSEREALGQMWLQTADQGRLLHDEYVAHANTPGPHGGATIMLSESRILYIRTGRLKVLWEVVWSDLNTISLENDGISLVLRGGVLGPFLPITESSTRLWLFRQISGVVQKYNAAHS</sequence>
<dbReference type="InterPro" id="IPR009543">
    <property type="entry name" value="VPS13_VAB"/>
</dbReference>
<dbReference type="InterPro" id="IPR056748">
    <property type="entry name" value="VPS13-like_C"/>
</dbReference>
<dbReference type="GO" id="GO:0006869">
    <property type="term" value="P:lipid transport"/>
    <property type="evidence" value="ECO:0007669"/>
    <property type="project" value="UniProtKB-KW"/>
</dbReference>
<keyword evidence="3" id="KW-0445">Lipid transport</keyword>
<dbReference type="GO" id="GO:0045324">
    <property type="term" value="P:late endosome to vacuole transport"/>
    <property type="evidence" value="ECO:0007669"/>
    <property type="project" value="TreeGrafter"/>
</dbReference>
<evidence type="ECO:0000259" key="8">
    <source>
        <dbReference type="Pfam" id="PF25036"/>
    </source>
</evidence>
<feature type="coiled-coil region" evidence="4">
    <location>
        <begin position="409"/>
        <end position="436"/>
    </location>
</feature>
<dbReference type="Pfam" id="PF25033">
    <property type="entry name" value="VPS13_M"/>
    <property type="match status" value="1"/>
</dbReference>
<organism evidence="10 11">
    <name type="scientific">Malassezia pachydermatis</name>
    <dbReference type="NCBI Taxonomy" id="77020"/>
    <lineage>
        <taxon>Eukaryota</taxon>
        <taxon>Fungi</taxon>
        <taxon>Dikarya</taxon>
        <taxon>Basidiomycota</taxon>
        <taxon>Ustilaginomycotina</taxon>
        <taxon>Malasseziomycetes</taxon>
        <taxon>Malasseziales</taxon>
        <taxon>Malasseziaceae</taxon>
        <taxon>Malassezia</taxon>
    </lineage>
</organism>
<evidence type="ECO:0000259" key="7">
    <source>
        <dbReference type="Pfam" id="PF25033"/>
    </source>
</evidence>
<feature type="domain" description="Intermembrane lipid transfer protein VPS13-like C-terminal" evidence="9">
    <location>
        <begin position="3057"/>
        <end position="3163"/>
    </location>
</feature>
<keyword evidence="4" id="KW-0175">Coiled coil</keyword>
<dbReference type="InterPro" id="IPR056747">
    <property type="entry name" value="VPS13-like_M"/>
</dbReference>
<dbReference type="Pfam" id="PF25036">
    <property type="entry name" value="VPS13_VAB"/>
    <property type="match status" value="1"/>
</dbReference>
<dbReference type="STRING" id="77020.A0A0M8MIQ2"/>
<dbReference type="GO" id="GO:0045053">
    <property type="term" value="P:protein retention in Golgi apparatus"/>
    <property type="evidence" value="ECO:0007669"/>
    <property type="project" value="TreeGrafter"/>
</dbReference>
<feature type="domain" description="Vacuolar protein sorting-associated protein 13 VPS13 adaptor binding" evidence="8">
    <location>
        <begin position="1962"/>
        <end position="2531"/>
    </location>
</feature>
<dbReference type="InterPro" id="IPR026847">
    <property type="entry name" value="VPS13"/>
</dbReference>
<dbReference type="GO" id="GO:0007005">
    <property type="term" value="P:mitochondrion organization"/>
    <property type="evidence" value="ECO:0007669"/>
    <property type="project" value="TreeGrafter"/>
</dbReference>
<feature type="compositionally biased region" description="Basic and acidic residues" evidence="5">
    <location>
        <begin position="1597"/>
        <end position="1615"/>
    </location>
</feature>
<dbReference type="EMBL" id="LGAV01000007">
    <property type="protein sequence ID" value="KOS13266.1"/>
    <property type="molecule type" value="Genomic_DNA"/>
</dbReference>
<feature type="compositionally biased region" description="Polar residues" evidence="5">
    <location>
        <begin position="1582"/>
        <end position="1596"/>
    </location>
</feature>
<keyword evidence="2" id="KW-0813">Transport</keyword>
<evidence type="ECO:0000313" key="10">
    <source>
        <dbReference type="EMBL" id="KOS13266.1"/>
    </source>
</evidence>
<feature type="compositionally biased region" description="Polar residues" evidence="5">
    <location>
        <begin position="1557"/>
        <end position="1574"/>
    </location>
</feature>
<keyword evidence="11" id="KW-1185">Reference proteome</keyword>
<evidence type="ECO:0000259" key="9">
    <source>
        <dbReference type="Pfam" id="PF25037"/>
    </source>
</evidence>
<gene>
    <name evidence="10" type="ORF">Malapachy_1648</name>
</gene>
<evidence type="ECO:0000256" key="2">
    <source>
        <dbReference type="ARBA" id="ARBA00022448"/>
    </source>
</evidence>
<dbReference type="VEuPathDB" id="FungiDB:Malapachy_1648"/>
<evidence type="ECO:0000256" key="3">
    <source>
        <dbReference type="ARBA" id="ARBA00023055"/>
    </source>
</evidence>
<dbReference type="InterPro" id="IPR026854">
    <property type="entry name" value="VPS13_N"/>
</dbReference>
<evidence type="ECO:0000256" key="4">
    <source>
        <dbReference type="SAM" id="Coils"/>
    </source>
</evidence>
<feature type="domain" description="Chorein N-terminal" evidence="6">
    <location>
        <begin position="1"/>
        <end position="1082"/>
    </location>
</feature>
<name>A0A0M8MIQ2_9BASI</name>
<feature type="region of interest" description="Disordered" evidence="5">
    <location>
        <begin position="1549"/>
        <end position="1617"/>
    </location>
</feature>
<evidence type="ECO:0008006" key="12">
    <source>
        <dbReference type="Google" id="ProtNLM"/>
    </source>
</evidence>
<evidence type="ECO:0000256" key="1">
    <source>
        <dbReference type="ARBA" id="ARBA00006545"/>
    </source>
</evidence>
<dbReference type="GeneID" id="28728026"/>
<dbReference type="PANTHER" id="PTHR16166">
    <property type="entry name" value="VACUOLAR PROTEIN SORTING-ASSOCIATED PROTEIN VPS13"/>
    <property type="match status" value="1"/>
</dbReference>
<evidence type="ECO:0000256" key="5">
    <source>
        <dbReference type="SAM" id="MobiDB-lite"/>
    </source>
</evidence>
<dbReference type="PANTHER" id="PTHR16166:SF93">
    <property type="entry name" value="INTERMEMBRANE LIPID TRANSFER PROTEIN VPS13"/>
    <property type="match status" value="1"/>
</dbReference>
<protein>
    <recommendedName>
        <fullName evidence="12">Vacuolar protein sorting-associated protein</fullName>
    </recommendedName>
</protein>
<dbReference type="RefSeq" id="XP_017990898.1">
    <property type="nucleotide sequence ID" value="XM_018136151.1"/>
</dbReference>
<comment type="similarity">
    <text evidence="1">Belongs to the VPS13 family.</text>
</comment>
<evidence type="ECO:0000313" key="11">
    <source>
        <dbReference type="Proteomes" id="UP000037751"/>
    </source>
</evidence>
<dbReference type="OrthoDB" id="428159at2759"/>
<dbReference type="Proteomes" id="UP000037751">
    <property type="component" value="Unassembled WGS sequence"/>
</dbReference>
<proteinExistence type="inferred from homology"/>
<comment type="caution">
    <text evidence="10">The sequence shown here is derived from an EMBL/GenBank/DDBJ whole genome shotgun (WGS) entry which is preliminary data.</text>
</comment>
<dbReference type="Pfam" id="PF12624">
    <property type="entry name" value="VPS13_N"/>
    <property type="match status" value="1"/>
</dbReference>
<reference evidence="10 11" key="1">
    <citation type="submission" date="2015-07" db="EMBL/GenBank/DDBJ databases">
        <title>Draft Genome Sequence of Malassezia furfur CBS1878 and Malassezia pachydermatis CBS1879.</title>
        <authorList>
            <person name="Triana S."/>
            <person name="Ohm R."/>
            <person name="Gonzalez A."/>
            <person name="DeCock H."/>
            <person name="Restrepo S."/>
            <person name="Celis A."/>
        </authorList>
    </citation>
    <scope>NUCLEOTIDE SEQUENCE [LARGE SCALE GENOMIC DNA]</scope>
    <source>
        <strain evidence="10 11">CBS 1879</strain>
    </source>
</reference>
<feature type="domain" description="VPS13-like middle region" evidence="7">
    <location>
        <begin position="1092"/>
        <end position="1901"/>
    </location>
</feature>
<dbReference type="GO" id="GO:0006623">
    <property type="term" value="P:protein targeting to vacuole"/>
    <property type="evidence" value="ECO:0007669"/>
    <property type="project" value="TreeGrafter"/>
</dbReference>
<accession>A0A0M8MIQ2</accession>
<dbReference type="Pfam" id="PF25037">
    <property type="entry name" value="VPS13_C"/>
    <property type="match status" value="1"/>
</dbReference>